<reference evidence="5" key="1">
    <citation type="submission" date="2017-04" db="EMBL/GenBank/DDBJ databases">
        <authorList>
            <person name="Varghese N."/>
            <person name="Submissions S."/>
        </authorList>
    </citation>
    <scope>NUCLEOTIDE SEQUENCE [LARGE SCALE GENOMIC DNA]</scope>
    <source>
        <strain evidence="5">DSM 16537</strain>
    </source>
</reference>
<dbReference type="RefSeq" id="WP_084121683.1">
    <property type="nucleotide sequence ID" value="NZ_LT838813.1"/>
</dbReference>
<dbReference type="Pfam" id="PF12508">
    <property type="entry name" value="Transposon_TraM"/>
    <property type="match status" value="1"/>
</dbReference>
<dbReference type="STRING" id="758820.SAMN00777080_3546"/>
<feature type="domain" description="Conjugative transposon TraM C-terminal" evidence="3">
    <location>
        <begin position="278"/>
        <end position="421"/>
    </location>
</feature>
<evidence type="ECO:0000256" key="1">
    <source>
        <dbReference type="SAM" id="MobiDB-lite"/>
    </source>
</evidence>
<dbReference type="Proteomes" id="UP000192333">
    <property type="component" value="Chromosome I"/>
</dbReference>
<sequence length="430" mass="48612">MEQMTEKWKRDRKFYTIMPLLVFPFLTMGFWALGGGKGTENLGKEELEIGFNTELPKVAGDALLETGKLAYYEKAAQDSLKRMEQIKNDPYRKMAFMVPDEQDSEYGNPDKKSSIGAKAGIYTGPSEIDPNEALVMEKLKQLNEVLEKESVMEAPKEKEYFKPEPFSIDHDLDRLEQMMSMMNRGNQGEDPEMKEIKDILENILDIQHPERVAQRISETRESNMKNIHTVMKDQDEGVFSGLSKTFPDNHRIPFEGVNQNGFYSMENDGTDPMDVNSIRAVIHETQTLVSGTTVKVRLLEKVRIDGMLIPKDHFVYGTASLNGERLKINIQNIRMGEYIMPVSLNLFDADGLEGIYVPGAISRDAVKQSGDQAIQGFGFNTFNPTLEAQAASAGIETARNLLSKKMKLIKVTVKAGYQVWLLDEKQHGKH</sequence>
<evidence type="ECO:0000313" key="5">
    <source>
        <dbReference type="Proteomes" id="UP000192333"/>
    </source>
</evidence>
<organism evidence="4 5">
    <name type="scientific">Aquiflexum balticum DSM 16537</name>
    <dbReference type="NCBI Taxonomy" id="758820"/>
    <lineage>
        <taxon>Bacteria</taxon>
        <taxon>Pseudomonadati</taxon>
        <taxon>Bacteroidota</taxon>
        <taxon>Cytophagia</taxon>
        <taxon>Cytophagales</taxon>
        <taxon>Cyclobacteriaceae</taxon>
        <taxon>Aquiflexum</taxon>
    </lineage>
</organism>
<gene>
    <name evidence="4" type="ORF">SAMN00777080_3546</name>
</gene>
<dbReference type="AlphaFoldDB" id="A0A1W2H7U1"/>
<keyword evidence="2" id="KW-0472">Membrane</keyword>
<keyword evidence="2" id="KW-0812">Transmembrane</keyword>
<accession>A0A1W2H7U1</accession>
<feature type="region of interest" description="Disordered" evidence="1">
    <location>
        <begin position="102"/>
        <end position="123"/>
    </location>
</feature>
<proteinExistence type="predicted"/>
<evidence type="ECO:0000256" key="2">
    <source>
        <dbReference type="SAM" id="Phobius"/>
    </source>
</evidence>
<keyword evidence="5" id="KW-1185">Reference proteome</keyword>
<keyword evidence="2" id="KW-1133">Transmembrane helix</keyword>
<evidence type="ECO:0000259" key="3">
    <source>
        <dbReference type="Pfam" id="PF12508"/>
    </source>
</evidence>
<evidence type="ECO:0000313" key="4">
    <source>
        <dbReference type="EMBL" id="SMD44909.1"/>
    </source>
</evidence>
<name>A0A1W2H7U1_9BACT</name>
<dbReference type="NCBIfam" id="TIGR03779">
    <property type="entry name" value="Bac_Flav_CT_M"/>
    <property type="match status" value="1"/>
</dbReference>
<dbReference type="InterPro" id="IPR055407">
    <property type="entry name" value="TraM_C"/>
</dbReference>
<protein>
    <submittedName>
        <fullName evidence="4">Bacteroides conjugative transposon TraM protein</fullName>
    </submittedName>
</protein>
<dbReference type="InterPro" id="IPR022187">
    <property type="entry name" value="Conjug_transposon_TraM"/>
</dbReference>
<dbReference type="OrthoDB" id="1453786at2"/>
<feature type="transmembrane region" description="Helical" evidence="2">
    <location>
        <begin position="14"/>
        <end position="34"/>
    </location>
</feature>
<dbReference type="EMBL" id="LT838813">
    <property type="protein sequence ID" value="SMD44909.1"/>
    <property type="molecule type" value="Genomic_DNA"/>
</dbReference>